<feature type="domain" description="ABC transporter" evidence="9">
    <location>
        <begin position="329"/>
        <end position="561"/>
    </location>
</feature>
<dbReference type="PROSITE" id="PS50929">
    <property type="entry name" value="ABC_TM1F"/>
    <property type="match status" value="1"/>
</dbReference>
<dbReference type="GO" id="GO:0034775">
    <property type="term" value="P:glutathione transmembrane transport"/>
    <property type="evidence" value="ECO:0007669"/>
    <property type="project" value="InterPro"/>
</dbReference>
<evidence type="ECO:0000256" key="5">
    <source>
        <dbReference type="ARBA" id="ARBA00022989"/>
    </source>
</evidence>
<dbReference type="SUPFAM" id="SSF52540">
    <property type="entry name" value="P-loop containing nucleoside triphosphate hydrolases"/>
    <property type="match status" value="1"/>
</dbReference>
<keyword evidence="2 8" id="KW-0812">Transmembrane</keyword>
<dbReference type="GO" id="GO:0016887">
    <property type="term" value="F:ATP hydrolysis activity"/>
    <property type="evidence" value="ECO:0007669"/>
    <property type="project" value="InterPro"/>
</dbReference>
<dbReference type="Gene3D" id="1.20.1560.10">
    <property type="entry name" value="ABC transporter type 1, transmembrane domain"/>
    <property type="match status" value="1"/>
</dbReference>
<dbReference type="Gene3D" id="3.40.50.300">
    <property type="entry name" value="P-loop containing nucleotide triphosphate hydrolases"/>
    <property type="match status" value="1"/>
</dbReference>
<dbReference type="GO" id="GO:0140359">
    <property type="term" value="F:ABC-type transporter activity"/>
    <property type="evidence" value="ECO:0007669"/>
    <property type="project" value="InterPro"/>
</dbReference>
<dbReference type="SUPFAM" id="SSF90123">
    <property type="entry name" value="ABC transporter transmembrane region"/>
    <property type="match status" value="1"/>
</dbReference>
<keyword evidence="3" id="KW-0547">Nucleotide-binding</keyword>
<evidence type="ECO:0000256" key="3">
    <source>
        <dbReference type="ARBA" id="ARBA00022741"/>
    </source>
</evidence>
<feature type="transmembrane region" description="Helical" evidence="8">
    <location>
        <begin position="127"/>
        <end position="144"/>
    </location>
</feature>
<feature type="transmembrane region" description="Helical" evidence="8">
    <location>
        <begin position="268"/>
        <end position="290"/>
    </location>
</feature>
<keyword evidence="5 8" id="KW-1133">Transmembrane helix</keyword>
<feature type="transmembrane region" description="Helical" evidence="8">
    <location>
        <begin position="233"/>
        <end position="256"/>
    </location>
</feature>
<dbReference type="AlphaFoldDB" id="A0A919MKC6"/>
<sequence length="563" mass="58293">MTYLRLLRPGFWIAVVSGALAAGCAVGLMATSAWLISRAALHPPVLHLMVAIVAVRAFGVGRGVLRYVERLTGHDAALRALGSMRVRLFTHLARVAPAGLAAYRRADLAQRLAADVDAVLDLLTRVLLPYAVALVVGTGSVLLVGALSPIAGGTLAAGILLVGVGVPLLQSRAARRADGRLAPLRGELATGAADLLQGLPDLIAYGAVADRLEKLARIGAELRQAERRSSRMAGLAAAGTALATGLSLVVGLAAGAVAVRSGALSGELLAVVVLTPLAVFETIGALPAAAQRFAACRAAMGRLSEVLSTVPPVTEPASPVTVPTGPHTLRLTGVGAAWRPGRPVLRDFDLTLAPGDRVALVGPSGSGKSTVAALLVRFVDPTAGQITLDGVDYRRIPADRVRRVVGYLPEDAHLFDTTIAANLRVARPGATDDELFSALTQARLGEWVAGLPAGLETPVGEHGMALSGGERRRLALARALLADFEILILDEPTEHLDEATAAALTRDLLAAAGARTVLLITHRPDLADQVDRVVRLGGIVPAGRRSKSAPAPTQTRGLVADRE</sequence>
<dbReference type="InterPro" id="IPR036640">
    <property type="entry name" value="ABC1_TM_sf"/>
</dbReference>
<feature type="transmembrane region" description="Helical" evidence="8">
    <location>
        <begin position="12"/>
        <end position="36"/>
    </location>
</feature>
<evidence type="ECO:0000259" key="10">
    <source>
        <dbReference type="PROSITE" id="PS50929"/>
    </source>
</evidence>
<evidence type="ECO:0000259" key="9">
    <source>
        <dbReference type="PROSITE" id="PS50893"/>
    </source>
</evidence>
<feature type="transmembrane region" description="Helical" evidence="8">
    <location>
        <begin position="150"/>
        <end position="169"/>
    </location>
</feature>
<accession>A0A919MKC6</accession>
<evidence type="ECO:0008006" key="13">
    <source>
        <dbReference type="Google" id="ProtNLM"/>
    </source>
</evidence>
<evidence type="ECO:0000256" key="2">
    <source>
        <dbReference type="ARBA" id="ARBA00022692"/>
    </source>
</evidence>
<dbReference type="PROSITE" id="PS50893">
    <property type="entry name" value="ABC_TRANSPORTER_2"/>
    <property type="match status" value="1"/>
</dbReference>
<dbReference type="InterPro" id="IPR014223">
    <property type="entry name" value="ABC_CydC/D"/>
</dbReference>
<organism evidence="11 12">
    <name type="scientific">Paractinoplanes ferrugineus</name>
    <dbReference type="NCBI Taxonomy" id="113564"/>
    <lineage>
        <taxon>Bacteria</taxon>
        <taxon>Bacillati</taxon>
        <taxon>Actinomycetota</taxon>
        <taxon>Actinomycetes</taxon>
        <taxon>Micromonosporales</taxon>
        <taxon>Micromonosporaceae</taxon>
        <taxon>Paractinoplanes</taxon>
    </lineage>
</organism>
<comment type="caution">
    <text evidence="11">The sequence shown here is derived from an EMBL/GenBank/DDBJ whole genome shotgun (WGS) entry which is preliminary data.</text>
</comment>
<dbReference type="Pfam" id="PF00005">
    <property type="entry name" value="ABC_tran"/>
    <property type="match status" value="1"/>
</dbReference>
<dbReference type="PROSITE" id="PS00211">
    <property type="entry name" value="ABC_TRANSPORTER_1"/>
    <property type="match status" value="1"/>
</dbReference>
<protein>
    <recommendedName>
        <fullName evidence="13">Thiol reductant ABC exporter subunit CydC</fullName>
    </recommendedName>
</protein>
<gene>
    <name evidence="11" type="ORF">Afe05nite_28820</name>
</gene>
<feature type="region of interest" description="Disordered" evidence="7">
    <location>
        <begin position="544"/>
        <end position="563"/>
    </location>
</feature>
<dbReference type="GO" id="GO:0005886">
    <property type="term" value="C:plasma membrane"/>
    <property type="evidence" value="ECO:0007669"/>
    <property type="project" value="UniProtKB-SubCell"/>
</dbReference>
<evidence type="ECO:0000256" key="1">
    <source>
        <dbReference type="ARBA" id="ARBA00004651"/>
    </source>
</evidence>
<keyword evidence="12" id="KW-1185">Reference proteome</keyword>
<dbReference type="GO" id="GO:0005524">
    <property type="term" value="F:ATP binding"/>
    <property type="evidence" value="ECO:0007669"/>
    <property type="project" value="UniProtKB-KW"/>
</dbReference>
<feature type="transmembrane region" description="Helical" evidence="8">
    <location>
        <begin position="48"/>
        <end position="65"/>
    </location>
</feature>
<proteinExistence type="predicted"/>
<feature type="domain" description="ABC transmembrane type-1" evidence="10">
    <location>
        <begin position="12"/>
        <end position="295"/>
    </location>
</feature>
<dbReference type="InterPro" id="IPR039421">
    <property type="entry name" value="Type_1_exporter"/>
</dbReference>
<dbReference type="InterPro" id="IPR003593">
    <property type="entry name" value="AAA+_ATPase"/>
</dbReference>
<comment type="subcellular location">
    <subcellularLocation>
        <location evidence="1">Cell membrane</location>
        <topology evidence="1">Multi-pass membrane protein</topology>
    </subcellularLocation>
</comment>
<name>A0A919MKC6_9ACTN</name>
<dbReference type="InterPro" id="IPR011527">
    <property type="entry name" value="ABC1_TM_dom"/>
</dbReference>
<dbReference type="Proteomes" id="UP000598174">
    <property type="component" value="Unassembled WGS sequence"/>
</dbReference>
<evidence type="ECO:0000256" key="4">
    <source>
        <dbReference type="ARBA" id="ARBA00022840"/>
    </source>
</evidence>
<reference evidence="11" key="1">
    <citation type="submission" date="2021-01" db="EMBL/GenBank/DDBJ databases">
        <title>Whole genome shotgun sequence of Actinoplanes ferrugineus NBRC 15555.</title>
        <authorList>
            <person name="Komaki H."/>
            <person name="Tamura T."/>
        </authorList>
    </citation>
    <scope>NUCLEOTIDE SEQUENCE</scope>
    <source>
        <strain evidence="11">NBRC 15555</strain>
    </source>
</reference>
<dbReference type="InterPro" id="IPR017871">
    <property type="entry name" value="ABC_transporter-like_CS"/>
</dbReference>
<dbReference type="PROSITE" id="PS51257">
    <property type="entry name" value="PROKAR_LIPOPROTEIN"/>
    <property type="match status" value="1"/>
</dbReference>
<evidence type="ECO:0000256" key="6">
    <source>
        <dbReference type="ARBA" id="ARBA00023136"/>
    </source>
</evidence>
<dbReference type="Pfam" id="PF00664">
    <property type="entry name" value="ABC_membrane"/>
    <property type="match status" value="1"/>
</dbReference>
<evidence type="ECO:0000256" key="7">
    <source>
        <dbReference type="SAM" id="MobiDB-lite"/>
    </source>
</evidence>
<dbReference type="GO" id="GO:0045454">
    <property type="term" value="P:cell redox homeostasis"/>
    <property type="evidence" value="ECO:0007669"/>
    <property type="project" value="InterPro"/>
</dbReference>
<keyword evidence="6 8" id="KW-0472">Membrane</keyword>
<evidence type="ECO:0000256" key="8">
    <source>
        <dbReference type="SAM" id="Phobius"/>
    </source>
</evidence>
<evidence type="ECO:0000313" key="11">
    <source>
        <dbReference type="EMBL" id="GIE11042.1"/>
    </source>
</evidence>
<dbReference type="InterPro" id="IPR003439">
    <property type="entry name" value="ABC_transporter-like_ATP-bd"/>
</dbReference>
<dbReference type="SMART" id="SM00382">
    <property type="entry name" value="AAA"/>
    <property type="match status" value="1"/>
</dbReference>
<dbReference type="PANTHER" id="PTHR24221">
    <property type="entry name" value="ATP-BINDING CASSETTE SUB-FAMILY B"/>
    <property type="match status" value="1"/>
</dbReference>
<evidence type="ECO:0000313" key="12">
    <source>
        <dbReference type="Proteomes" id="UP000598174"/>
    </source>
</evidence>
<dbReference type="InterPro" id="IPR027417">
    <property type="entry name" value="P-loop_NTPase"/>
</dbReference>
<keyword evidence="4" id="KW-0067">ATP-binding</keyword>
<dbReference type="NCBIfam" id="TIGR02868">
    <property type="entry name" value="CydC"/>
    <property type="match status" value="1"/>
</dbReference>
<dbReference type="PANTHER" id="PTHR24221:SF590">
    <property type="entry name" value="COMPONENT LINKED WITH THE ASSEMBLY OF CYTOCHROME' TRANSPORT TRANSMEMBRANE ATP-BINDING PROTEIN ABC TRANSPORTER CYDD-RELATED"/>
    <property type="match status" value="1"/>
</dbReference>
<dbReference type="EMBL" id="BOMM01000022">
    <property type="protein sequence ID" value="GIE11042.1"/>
    <property type="molecule type" value="Genomic_DNA"/>
</dbReference>
<dbReference type="RefSeq" id="WP_203817577.1">
    <property type="nucleotide sequence ID" value="NZ_BAAABP010000032.1"/>
</dbReference>